<dbReference type="InterPro" id="IPR000742">
    <property type="entry name" value="EGF"/>
</dbReference>
<evidence type="ECO:0000256" key="4">
    <source>
        <dbReference type="ARBA" id="ARBA00023157"/>
    </source>
</evidence>
<dbReference type="SUPFAM" id="SSF49854">
    <property type="entry name" value="Spermadhesin, CUB domain"/>
    <property type="match status" value="26"/>
</dbReference>
<dbReference type="Proteomes" id="UP001152759">
    <property type="component" value="Chromosome 9"/>
</dbReference>
<comment type="caution">
    <text evidence="7">Lacks conserved residue(s) required for the propagation of feature annotation.</text>
</comment>
<evidence type="ECO:0000313" key="13">
    <source>
        <dbReference type="Proteomes" id="UP001152759"/>
    </source>
</evidence>
<dbReference type="CDD" id="cd22201">
    <property type="entry name" value="cubilin_NTD"/>
    <property type="match status" value="1"/>
</dbReference>
<dbReference type="Pfam" id="PF00431">
    <property type="entry name" value="CUB"/>
    <property type="match status" value="24"/>
</dbReference>
<feature type="coiled-coil region" evidence="8">
    <location>
        <begin position="140"/>
        <end position="167"/>
    </location>
</feature>
<feature type="disulfide bond" evidence="6">
    <location>
        <begin position="631"/>
        <end position="658"/>
    </location>
</feature>
<dbReference type="FunFam" id="2.60.120.290:FF:000005">
    <property type="entry name" value="Procollagen C-endopeptidase enhancer 1"/>
    <property type="match status" value="4"/>
</dbReference>
<dbReference type="Pfam" id="PF00008">
    <property type="entry name" value="EGF"/>
    <property type="match status" value="2"/>
</dbReference>
<evidence type="ECO:0000256" key="2">
    <source>
        <dbReference type="ARBA" id="ARBA00022729"/>
    </source>
</evidence>
<feature type="domain" description="EGF-like" evidence="11">
    <location>
        <begin position="162"/>
        <end position="198"/>
    </location>
</feature>
<dbReference type="Gene3D" id="2.60.120.290">
    <property type="entry name" value="Spermadhesin, CUB domain"/>
    <property type="match status" value="26"/>
</dbReference>
<dbReference type="Pfam" id="PF07645">
    <property type="entry name" value="EGF_CA"/>
    <property type="match status" value="2"/>
</dbReference>
<organism evidence="12 13">
    <name type="scientific">Bemisia tabaci</name>
    <name type="common">Sweetpotato whitefly</name>
    <name type="synonym">Aleurodes tabaci</name>
    <dbReference type="NCBI Taxonomy" id="7038"/>
    <lineage>
        <taxon>Eukaryota</taxon>
        <taxon>Metazoa</taxon>
        <taxon>Ecdysozoa</taxon>
        <taxon>Arthropoda</taxon>
        <taxon>Hexapoda</taxon>
        <taxon>Insecta</taxon>
        <taxon>Pterygota</taxon>
        <taxon>Neoptera</taxon>
        <taxon>Paraneoptera</taxon>
        <taxon>Hemiptera</taxon>
        <taxon>Sternorrhyncha</taxon>
        <taxon>Aleyrodoidea</taxon>
        <taxon>Aleyrodidae</taxon>
        <taxon>Aleyrodinae</taxon>
        <taxon>Bemisia</taxon>
    </lineage>
</organism>
<dbReference type="PROSITE" id="PS01186">
    <property type="entry name" value="EGF_2"/>
    <property type="match status" value="3"/>
</dbReference>
<evidence type="ECO:0000259" key="11">
    <source>
        <dbReference type="PROSITE" id="PS50026"/>
    </source>
</evidence>
<feature type="domain" description="CUB" evidence="10">
    <location>
        <begin position="2618"/>
        <end position="2735"/>
    </location>
</feature>
<dbReference type="SUPFAM" id="SSF57196">
    <property type="entry name" value="EGF/Laminin"/>
    <property type="match status" value="3"/>
</dbReference>
<feature type="domain" description="CUB" evidence="10">
    <location>
        <begin position="3332"/>
        <end position="3459"/>
    </location>
</feature>
<dbReference type="InterPro" id="IPR018097">
    <property type="entry name" value="EGF_Ca-bd_CS"/>
</dbReference>
<evidence type="ECO:0000256" key="6">
    <source>
        <dbReference type="PROSITE-ProRule" id="PRU00059"/>
    </source>
</evidence>
<dbReference type="InterPro" id="IPR049883">
    <property type="entry name" value="NOTCH1_EGF-like"/>
</dbReference>
<dbReference type="Pfam" id="PF12661">
    <property type="entry name" value="hEGF"/>
    <property type="match status" value="3"/>
</dbReference>
<dbReference type="SMART" id="SM00181">
    <property type="entry name" value="EGF"/>
    <property type="match status" value="8"/>
</dbReference>
<sequence>MSAGEKIKWLLLILLVRVHLSAAVSPYAKQPRFATLNGHLIIIAAQDRNISFRTSGGGQVYLNDENLLQIVQKTKGANRFWETFMTYDLPEIRDKIGRFTEYLEGAHGLVQKMARIEISGTNGSSLAVINGTSRPTYQNIPNLERVVRKLNRDMNRLKRLLQADECSSNPCRNGGTCIDQFNSFQCQCPDAWEGVLCDEDVDECALYANTHLSCQNGGSCVNKPGFYECLCPPGYYGVRCTESTTNCATRGQQLCGHGICVPHQDSYKCICDQGWKTDGISPACVVDVNECESHYSCSKSPPVECLNTPGSYTCGHCPPGYTGNGHYCNDIDECLVDNGGCSITPFVTCLNLPGSAICTPCPPGYTGDGSVCQYLGGPCFVDNGGCHPKATCVQNPAISDSYVQCVCPPGYVGSGMGPTGCTSTGVTPTNVTVCPSSRCNNHGQCSYSASGAGFKCRCDPGFTGTYCEIGEDGCSPNPCLNGGTCSRLTDPSKFACLCLPGFIGSTCEVARSACFGILKSPSGIMSFPETPNTTYPLEMNCGWIITTNASHVLNISFEYFAVEASHECDKDFLQINDGPDMTHNLIGRFCGTKKPDNFTSSSHSVYLWFRSDSSVSLAGFRIRWTSVVPKCGGLIKSNSHGTISSPGSPNRYPANRNCSWRIEVPKGYRILFTFYTLMIGSSSNCTNDYLEIVNSFDDYGSSVGRFCGSSFPAPIYSSSSHATLHFHSDNITGPNEVGFQLTYAAIRSCGGLLSGYSGIITSPKHPEKNDEYVSDTVCEWTIQLPLGEKVSLHFDSFDLEDSDNCTYDNVEIFDGPTFESPLLGRFCGARKTILPIISTNNQVSVRFTTDLTNSGTGFRLKYDLVCGGEFTTESGHFKSPLFPNYYPGEKRCTYLLSQLPGKAIEVTFLEFEIETSSYDTCELDYLKAYDGENENATLIGTYCTGNRPDTIVSKHNYLFFVFETDSTIQKKGFYANFTVIDVACGGIFKANSSTITSPKHPNKYPMNQKCQWVISAPPGYFVQLTWTEFSLEMHSSCRHDYVEVFDNSSVVAEDTLIGRFCGVKLPPPITSTGNIMTITFVSDSSINMDGFSANYLMLDGSRMCGGNFYSTTGYLRTPNYPNRYPYNRNCIWTITVQPGQQIKLHFKNFTLEPNKFCYYDYLEIRQGGYETSPLIGKYCGHDTSPPNITSHGNQLWLKFVSDATTSLEGFNIYWDGTSTGCGGVLTSSTGSITSPNYPNSYTANANCAWKITVNKGSVIKLTIVDIDVDSMYPGKCWTNYLSIYDGASSKSPLLGQFCRNGQQTVLKSTTNEMFLKFRFMRRFENGKGFFVQYSSECNTTLSGFTGVIESPNFPERYPRLTNCVWVIRAPLGNRINISFSHFDLVAERYTDQLMYVDYMVNSRLLWPGRLERLQGSNCSDSVEIKEGGVEGGITDPATKSLSVLCGRALPKMISSSLDTVFVHFKSVYTIPGTGFRLEWVVHGCGGVFLNRPKGKFSTPNYPHNYPPKIHCEWFITADWDKQVTITIPRIDIEDDDNNCLMDSLTIYSGEDDSAPVLTKICQSQTSTTIVHSHGNKAFIRFISDQSFSGRGFEGTFQTDIAASGCGGMFRTPSGSIFTPNYPKNYRDAEECTWLLTVKALHRVNLTFSDFDVGVARLNPNCSNSYVDIFDGTSSNDPKLARLCGNTVPAPFVSSSNFLLIRLRARSPTTKGFAANYTTACGAVIETDDSGVISSDVSAMAHQESKECSWIIQAAKPDSKVTFSVTHLNIFARQDDPECTQDNVLLAYDGDDSNATKILEVCGSRIPPSITSTGPSMLITFKSDQSYVAGYKYRFSGFYSVRATACGGTLAAEHGTISSPNYPNSYPRLTDCVWTISVSQGNKMQLVFSNFNLLKSDHCMEDYVEIREKSVSGKLLSVSCGDEKPALVTATHGFWIKFHSGSQADTTGKGFTADFATLTHNDLEGPSGTITSPLFPMAYTLDKTFTWRILVDSKEAVMITFNDCSLETSLPEETVYLSVQEESADSGDSVCISDLKIYDGFDGSAPLLGQICGLACPKPMISSSSYVYIEFHSNVVFSGSSFSLSWSQVPRDSTFVSTKSSNETCSQDVFLSASITGNMSYVFNYSSAFADHDCTWIVRSDKGSHIQLKFDRVNLYKDGYLYYGCSGGVDVYEGSPSNEWKFVKNVCQPNATGSIIEGTNLMKMEITLQRFRDINSNGLIVTASVVCGGVVNGPNGELVVTEKTKMLRELSKILTYQQHCEWTIVVKTGRTIKFNYPEILDLSSSAAKTNKNVKDCDRAYVMIKNGQDDDYPPLGNGKYCNSTHVSIPETTGNKAFVRFVVSSTDPVGLKLAFHEVSLDCNQNFVLSDSVNSVNISSPEYPNAPPPHTECVWKFSAPLHQSLRITFPEQFDFTYSLSCKDDYIEIRDGLTEVSRVLGRFCDQNVPNSLFSTGNQMLVKYFTDVKNPKNGFLATIDLASCGGTYRLFYGKGKVTSPGFPNSYPSNQVCNTTLITGPESYFQFNFSSVNLFHGDGPAYDGKVNSSCTSGGHDLIVVYNVNPVTYHQTELARACRHYVPPTFESISNRVLVSFVSGSNSNGPDSDVFHAGFVLDYTAKFSNCDQTLTVPFGNVSSPNYPLKPDRLYHCTWRIEAPKGRRVTATIVRANFVSPDSASKSSSAERLKFYNDNFYSSRITTLTGPIAFGTKIESSANYMLISYVTNSKANFNRGFMLNFTTTEEALCGGPLEAAGTVSSPNTNGSVFCIWEKTKEDKNTTFVLDVAGVLAPVNRTQCFTYNALSIFGDSGKILKRFCSNEPTSATVRVPFPQVKIKSITSEKDWWSTSTLVPVNFTISFRTTNCGGVVKDVNQIITSPNAPDPYDGQSDCAWYLDYGNYAKLTVESVDLEPDCKINFLRIYNGRSTEDPLQKEYCGPITNEVLIIHPSTFIEFHSSSNKNSRKGFRLRASPTNTGPCSGLLVGENGVVTSPNYPNMYPSLTSCIWTINVPPGYRVNLKFTDRFYLEESDNCTKDFIMVYNHSEKDEDQTAFEGGSPPRSKFCGRNHPPSFTSMYRRMTLRFQSDSDKAGEGFKAEWQAVCGGVFTAQAGTIVSPNYPDNYNPMANCNYTIFAPGKKISLEFLKFDLEVAGPSGCSYHNVTLHGFESSWSRQLSVREVYCGHTLPPKQEFKSIVSLVLQSDDYVQNNLGFVVKYHVLGCGGAITSAPSKLAAGYKDSFRDISRCDWNITAPPGQIVLLQFTKVNLLQTSTCFAHTLRVYDGLRPREDATEIARFCDETGTTYRTFTSTNNTMSVSFLGRLTQETGFEANVFFTYGERKGCGGRIALESSKSQVVHFSPERISQSLPLSCEWKVFVPMDETIQLTFNSVVFGACDNSTGEAQSCSCNRLSVFDGTNTLQENLIVSFCDETTTPLPLLTSGNSLLLQYTVTQASRSQPSLTFKVERKPSICGPSQLNVTNMTSVLTSPGWPQPYPTNIRCMWYLSSQELGNTYIDVHILDLDIEPSPHCRKDYLLITDEGFTSTTLYYCERKNTTSLTDFYSRGSTAKITFVSSPLGVQNNAPATPRIHKGFRLEYRLAGCSRNFTRDNGQVQLNNQYYQSYSDCVILITSTNPNATLSLYFNGFSMHDNDHDCTKHKVTVYDGIDASAKLLRTLCTYDNVPNPIFATGPSVRIRHQIYNHTRSPGMLNLDLTYTSSTYGRGCGGSFYSSSGTFSSPFYPEINRNDSLCRWNVAVPEGNIVQLQFSDFELGPPSTCSTNYVTIYDVSRATNEEIFARKFCGNDQVAPYVSTSNKVVVESRTNANRVGPGWVINFVAIRRKSDSVFSTNGGVSYFDYV</sequence>
<reference evidence="12" key="1">
    <citation type="submission" date="2021-12" db="EMBL/GenBank/DDBJ databases">
        <authorList>
            <person name="King R."/>
        </authorList>
    </citation>
    <scope>NUCLEOTIDE SEQUENCE</scope>
</reference>
<dbReference type="SUPFAM" id="SSF57184">
    <property type="entry name" value="Growth factor receptor domain"/>
    <property type="match status" value="2"/>
</dbReference>
<feature type="domain" description="CUB" evidence="10">
    <location>
        <begin position="1484"/>
        <end position="1599"/>
    </location>
</feature>
<keyword evidence="5" id="KW-0325">Glycoprotein</keyword>
<dbReference type="SMART" id="SM00042">
    <property type="entry name" value="CUB"/>
    <property type="match status" value="25"/>
</dbReference>
<feature type="disulfide bond" evidence="7">
    <location>
        <begin position="439"/>
        <end position="456"/>
    </location>
</feature>
<feature type="disulfide bond" evidence="7">
    <location>
        <begin position="231"/>
        <end position="240"/>
    </location>
</feature>
<dbReference type="FunFam" id="2.60.120.290:FF:000042">
    <property type="entry name" value="AGAP005526-PA"/>
    <property type="match status" value="1"/>
</dbReference>
<feature type="disulfide bond" evidence="7">
    <location>
        <begin position="188"/>
        <end position="197"/>
    </location>
</feature>
<feature type="domain" description="CUB" evidence="10">
    <location>
        <begin position="3093"/>
        <end position="3209"/>
    </location>
</feature>
<evidence type="ECO:0008006" key="14">
    <source>
        <dbReference type="Google" id="ProtNLM"/>
    </source>
</evidence>
<dbReference type="PANTHER" id="PTHR24251:SF30">
    <property type="entry name" value="MEMBRANE FRIZZLED-RELATED PROTEIN"/>
    <property type="match status" value="1"/>
</dbReference>
<dbReference type="PROSITE" id="PS01180">
    <property type="entry name" value="CUB"/>
    <property type="match status" value="25"/>
</dbReference>
<feature type="domain" description="CUB" evidence="10">
    <location>
        <begin position="2478"/>
        <end position="2614"/>
    </location>
</feature>
<keyword evidence="4 7" id="KW-1015">Disulfide bond</keyword>
<feature type="domain" description="EGF-like" evidence="11">
    <location>
        <begin position="470"/>
        <end position="508"/>
    </location>
</feature>
<feature type="domain" description="CUB" evidence="10">
    <location>
        <begin position="1958"/>
        <end position="2088"/>
    </location>
</feature>
<keyword evidence="2 9" id="KW-0732">Signal</keyword>
<dbReference type="CDD" id="cd00054">
    <property type="entry name" value="EGF_CA"/>
    <property type="match status" value="6"/>
</dbReference>
<dbReference type="CDD" id="cd00041">
    <property type="entry name" value="CUB"/>
    <property type="match status" value="24"/>
</dbReference>
<feature type="domain" description="CUB" evidence="10">
    <location>
        <begin position="1845"/>
        <end position="1957"/>
    </location>
</feature>
<dbReference type="PANTHER" id="PTHR24251">
    <property type="entry name" value="OVOCHYMASE-RELATED"/>
    <property type="match status" value="1"/>
</dbReference>
<proteinExistence type="predicted"/>
<feature type="domain" description="CUB" evidence="10">
    <location>
        <begin position="984"/>
        <end position="1098"/>
    </location>
</feature>
<feature type="disulfide bond" evidence="6">
    <location>
        <begin position="1720"/>
        <end position="1747"/>
    </location>
</feature>
<dbReference type="InterPro" id="IPR035914">
    <property type="entry name" value="Sperma_CUB_dom_sf"/>
</dbReference>
<evidence type="ECO:0000256" key="8">
    <source>
        <dbReference type="SAM" id="Coils"/>
    </source>
</evidence>
<feature type="domain" description="EGF-like" evidence="11">
    <location>
        <begin position="430"/>
        <end position="468"/>
    </location>
</feature>
<feature type="disulfide bond" evidence="7">
    <location>
        <begin position="458"/>
        <end position="467"/>
    </location>
</feature>
<feature type="domain" description="CUB" evidence="10">
    <location>
        <begin position="1605"/>
        <end position="1719"/>
    </location>
</feature>
<dbReference type="InterPro" id="IPR001881">
    <property type="entry name" value="EGF-like_Ca-bd_dom"/>
</dbReference>
<dbReference type="InterPro" id="IPR009030">
    <property type="entry name" value="Growth_fac_rcpt_cys_sf"/>
</dbReference>
<dbReference type="InterPro" id="IPR000859">
    <property type="entry name" value="CUB_dom"/>
</dbReference>
<dbReference type="PROSITE" id="PS00010">
    <property type="entry name" value="ASX_HYDROXYL"/>
    <property type="match status" value="2"/>
</dbReference>
<dbReference type="PROSITE" id="PS01187">
    <property type="entry name" value="EGF_CA"/>
    <property type="match status" value="1"/>
</dbReference>
<feature type="domain" description="CUB" evidence="10">
    <location>
        <begin position="2226"/>
        <end position="2355"/>
    </location>
</feature>
<dbReference type="EMBL" id="OU963870">
    <property type="protein sequence ID" value="CAH0395162.1"/>
    <property type="molecule type" value="Genomic_DNA"/>
</dbReference>
<dbReference type="FunFam" id="2.10.25.10:FF:000095">
    <property type="entry name" value="Notch, isoform B"/>
    <property type="match status" value="1"/>
</dbReference>
<feature type="domain" description="CUB" evidence="10">
    <location>
        <begin position="1104"/>
        <end position="1217"/>
    </location>
</feature>
<feature type="domain" description="CUB" evidence="10">
    <location>
        <begin position="749"/>
        <end position="865"/>
    </location>
</feature>
<feature type="domain" description="CUB" evidence="10">
    <location>
        <begin position="2970"/>
        <end position="3092"/>
    </location>
</feature>
<protein>
    <recommendedName>
        <fullName evidence="14">Cubilin</fullName>
    </recommendedName>
</protein>
<keyword evidence="3" id="KW-0677">Repeat</keyword>
<dbReference type="GO" id="GO:0005509">
    <property type="term" value="F:calcium ion binding"/>
    <property type="evidence" value="ECO:0007669"/>
    <property type="project" value="InterPro"/>
</dbReference>
<feature type="domain" description="CUB" evidence="10">
    <location>
        <begin position="514"/>
        <end position="627"/>
    </location>
</feature>
<name>A0A9P0AMS2_BEMTA</name>
<feature type="domain" description="CUB" evidence="10">
    <location>
        <begin position="3211"/>
        <end position="3325"/>
    </location>
</feature>
<evidence type="ECO:0000313" key="12">
    <source>
        <dbReference type="EMBL" id="CAH0395162.1"/>
    </source>
</evidence>
<dbReference type="FunFam" id="2.60.120.290:FF:000013">
    <property type="entry name" value="Membrane frizzled-related protein"/>
    <property type="match status" value="8"/>
</dbReference>
<feature type="disulfide bond" evidence="6">
    <location>
        <begin position="514"/>
        <end position="541"/>
    </location>
</feature>
<dbReference type="Gene3D" id="2.10.25.10">
    <property type="entry name" value="Laminin"/>
    <property type="match status" value="6"/>
</dbReference>
<feature type="disulfide bond" evidence="7">
    <location>
        <begin position="498"/>
        <end position="507"/>
    </location>
</feature>
<dbReference type="FunFam" id="2.10.25.10:FF:000006">
    <property type="entry name" value="Versican core protein-like isoform 1"/>
    <property type="match status" value="1"/>
</dbReference>
<feature type="disulfide bond" evidence="6">
    <location>
        <begin position="1484"/>
        <end position="1511"/>
    </location>
</feature>
<feature type="domain" description="CUB" evidence="10">
    <location>
        <begin position="2359"/>
        <end position="2476"/>
    </location>
</feature>
<gene>
    <name evidence="12" type="ORF">BEMITA_LOCUS13380</name>
</gene>
<feature type="domain" description="CUB" evidence="10">
    <location>
        <begin position="3713"/>
        <end position="3827"/>
    </location>
</feature>
<evidence type="ECO:0000256" key="5">
    <source>
        <dbReference type="ARBA" id="ARBA00023180"/>
    </source>
</evidence>
<keyword evidence="1 7" id="KW-0245">EGF-like domain</keyword>
<keyword evidence="8" id="KW-0175">Coiled coil</keyword>
<feature type="domain" description="CUB" evidence="10">
    <location>
        <begin position="2857"/>
        <end position="2965"/>
    </location>
</feature>
<feature type="domain" description="CUB" evidence="10">
    <location>
        <begin position="866"/>
        <end position="980"/>
    </location>
</feature>
<dbReference type="InterPro" id="IPR013032">
    <property type="entry name" value="EGF-like_CS"/>
</dbReference>
<feature type="domain" description="CUB" evidence="10">
    <location>
        <begin position="631"/>
        <end position="746"/>
    </location>
</feature>
<evidence type="ECO:0000256" key="7">
    <source>
        <dbReference type="PROSITE-ProRule" id="PRU00076"/>
    </source>
</evidence>
<feature type="chain" id="PRO_5040202358" description="Cubilin" evidence="9">
    <location>
        <begin position="24"/>
        <end position="3847"/>
    </location>
</feature>
<feature type="domain" description="CUB" evidence="10">
    <location>
        <begin position="1221"/>
        <end position="1336"/>
    </location>
</feature>
<feature type="domain" description="CUB" evidence="10">
    <location>
        <begin position="1337"/>
        <end position="1482"/>
    </location>
</feature>
<keyword evidence="13" id="KW-1185">Reference proteome</keyword>
<feature type="domain" description="CUB" evidence="10">
    <location>
        <begin position="1720"/>
        <end position="1844"/>
    </location>
</feature>
<feature type="domain" description="EGF-like" evidence="11">
    <location>
        <begin position="200"/>
        <end position="241"/>
    </location>
</feature>
<dbReference type="InterPro" id="IPR000152">
    <property type="entry name" value="EGF-type_Asp/Asn_hydroxyl_site"/>
</dbReference>
<evidence type="ECO:0000256" key="9">
    <source>
        <dbReference type="SAM" id="SignalP"/>
    </source>
</evidence>
<dbReference type="PROSITE" id="PS00022">
    <property type="entry name" value="EGF_1"/>
    <property type="match status" value="4"/>
</dbReference>
<dbReference type="SMART" id="SM00179">
    <property type="entry name" value="EGF_CA"/>
    <property type="match status" value="7"/>
</dbReference>
<evidence type="ECO:0000259" key="10">
    <source>
        <dbReference type="PROSITE" id="PS01180"/>
    </source>
</evidence>
<feature type="domain" description="EGF-like" evidence="11">
    <location>
        <begin position="375"/>
        <end position="422"/>
    </location>
</feature>
<feature type="disulfide bond" evidence="7">
    <location>
        <begin position="479"/>
        <end position="496"/>
    </location>
</feature>
<dbReference type="PROSITE" id="PS50026">
    <property type="entry name" value="EGF_3"/>
    <property type="match status" value="5"/>
</dbReference>
<accession>A0A9P0AMS2</accession>
<evidence type="ECO:0000256" key="3">
    <source>
        <dbReference type="ARBA" id="ARBA00022737"/>
    </source>
</evidence>
<feature type="domain" description="CUB" evidence="10">
    <location>
        <begin position="3591"/>
        <end position="3707"/>
    </location>
</feature>
<evidence type="ECO:0000256" key="1">
    <source>
        <dbReference type="ARBA" id="ARBA00022536"/>
    </source>
</evidence>
<feature type="domain" description="CUB" evidence="10">
    <location>
        <begin position="3461"/>
        <end position="3589"/>
    </location>
</feature>
<feature type="signal peptide" evidence="9">
    <location>
        <begin position="1"/>
        <end position="23"/>
    </location>
</feature>